<feature type="transmembrane region" description="Helical" evidence="9">
    <location>
        <begin position="28"/>
        <end position="48"/>
    </location>
</feature>
<comment type="catalytic activity">
    <reaction evidence="8">
        <text>L-tyrosyl-[protein] + ATP = O-phospho-L-tyrosyl-[protein] + ADP + H(+)</text>
        <dbReference type="Rhea" id="RHEA:10596"/>
        <dbReference type="Rhea" id="RHEA-COMP:10136"/>
        <dbReference type="Rhea" id="RHEA-COMP:20101"/>
        <dbReference type="ChEBI" id="CHEBI:15378"/>
        <dbReference type="ChEBI" id="CHEBI:30616"/>
        <dbReference type="ChEBI" id="CHEBI:46858"/>
        <dbReference type="ChEBI" id="CHEBI:61978"/>
        <dbReference type="ChEBI" id="CHEBI:456216"/>
        <dbReference type="EC" id="2.7.10.2"/>
    </reaction>
</comment>
<evidence type="ECO:0000256" key="3">
    <source>
        <dbReference type="ARBA" id="ARBA00022679"/>
    </source>
</evidence>
<dbReference type="PANTHER" id="PTHR32309:SF13">
    <property type="entry name" value="FERRIC ENTEROBACTIN TRANSPORT PROTEIN FEPE"/>
    <property type="match status" value="1"/>
</dbReference>
<evidence type="ECO:0000256" key="2">
    <source>
        <dbReference type="ARBA" id="ARBA00011903"/>
    </source>
</evidence>
<keyword evidence="6" id="KW-0067">ATP-binding</keyword>
<dbReference type="InterPro" id="IPR027417">
    <property type="entry name" value="P-loop_NTPase"/>
</dbReference>
<keyword evidence="9" id="KW-1133">Transmembrane helix</keyword>
<dbReference type="CDD" id="cd05387">
    <property type="entry name" value="BY-kinase"/>
    <property type="match status" value="1"/>
</dbReference>
<evidence type="ECO:0000256" key="8">
    <source>
        <dbReference type="ARBA" id="ARBA00051245"/>
    </source>
</evidence>
<dbReference type="NCBIfam" id="TIGR01007">
    <property type="entry name" value="eps_fam"/>
    <property type="match status" value="1"/>
</dbReference>
<keyword evidence="7" id="KW-0829">Tyrosine-protein kinase</keyword>
<feature type="domain" description="Tyrosine-protein kinase G-rich" evidence="11">
    <location>
        <begin position="462"/>
        <end position="539"/>
    </location>
</feature>
<keyword evidence="3 12" id="KW-0808">Transferase</keyword>
<dbReference type="EC" id="2.7.10.2" evidence="2"/>
<dbReference type="AlphaFoldDB" id="A0AAE2YQC4"/>
<gene>
    <name evidence="12" type="ORF">HFQ13_07350</name>
</gene>
<accession>A0AAE2YQC4</accession>
<evidence type="ECO:0000256" key="4">
    <source>
        <dbReference type="ARBA" id="ARBA00022741"/>
    </source>
</evidence>
<sequence length="815" mass="88343">MGMIGSGDSEGGDEFQLGPIIQTIRAGWKWPVLLGGVAALLALIMVLITSPKFEAGGSLYLASAEKNQPLSSDALSGISLLTGLVQGSNMDTQIEIIRSRDMVQRAILASGINAQVWNAGHRPGLSYAGWVFGGRELSLYAPPPHALRALYAEVTNASLAGQVLTIRFAQADKYQILHHGKVLLTGLLGQPAVGPDLRLTLDPVQPQYVPAAHAEYQIRINSPLASYDAMMSSGALSVSQVGGLADAAGAGRTSYLVGIHYQSADPYAARRFVQTLMQTYLTETGSWSTDQAGATYDYLSGQLKKIRTALSAADTRLANFQSKSGVISVPEAAKELIQQLATYETQRSQTKITLYGLQQIQKALAQPDSKLNPYLFSNVQDPVLNGLSTRLAEAQTKLDSLQKLYTSAAPQVVQVKSEIASIRSAIGNLVNNQERIANQQLQSIDSIIGQTRAQMGSYPRSELEIISLTRSTEVLGKLYMFLLQKQEEAAVNKASTLTKNRVLDTALVRDKPVAPDAKREILLDGLLGVLLGLGIVLGRYWLHPGFRSEEEVRRRYPFLPVYGLLPAEQIPPKTQATSFKMPDPRSSYGEALRLLRGNLYLAAGEGRGQVLALSSAIPGDGKSTLAFQLAVALAQDGKKVLLLDADLRKPHAHLAFRVAQEPGLAAVLAGRSSWEEALHHIEDTGIDLITAGNTPPNPSEHLGSGKLAELLVALRSHYDYIVMDTPPFPMVGDMLTIGPLVDRLLTVAKIEHTPRRAYQEHLQGILGLHRPSGLIIFGIHILGSYRYGYGIHAKGGSWASAESWRRFLVSLRNRK</sequence>
<protein>
    <recommendedName>
        <fullName evidence="2">non-specific protein-tyrosine kinase</fullName>
        <ecNumber evidence="2">2.7.10.2</ecNumber>
    </recommendedName>
</protein>
<dbReference type="InterPro" id="IPR050445">
    <property type="entry name" value="Bact_polysacc_biosynth/exp"/>
</dbReference>
<keyword evidence="4" id="KW-0547">Nucleotide-binding</keyword>
<comment type="caution">
    <text evidence="12">The sequence shown here is derived from an EMBL/GenBank/DDBJ whole genome shotgun (WGS) entry which is preliminary data.</text>
</comment>
<keyword evidence="9" id="KW-0472">Membrane</keyword>
<dbReference type="SUPFAM" id="SSF52540">
    <property type="entry name" value="P-loop containing nucleoside triphosphate hydrolases"/>
    <property type="match status" value="1"/>
</dbReference>
<dbReference type="GO" id="GO:0005886">
    <property type="term" value="C:plasma membrane"/>
    <property type="evidence" value="ECO:0007669"/>
    <property type="project" value="TreeGrafter"/>
</dbReference>
<evidence type="ECO:0000259" key="11">
    <source>
        <dbReference type="Pfam" id="PF13807"/>
    </source>
</evidence>
<evidence type="ECO:0000259" key="10">
    <source>
        <dbReference type="Pfam" id="PF13614"/>
    </source>
</evidence>
<proteinExistence type="inferred from homology"/>
<dbReference type="GO" id="GO:0004715">
    <property type="term" value="F:non-membrane spanning protein tyrosine kinase activity"/>
    <property type="evidence" value="ECO:0007669"/>
    <property type="project" value="UniProtKB-EC"/>
</dbReference>
<dbReference type="InterPro" id="IPR032807">
    <property type="entry name" value="GNVR"/>
</dbReference>
<dbReference type="GO" id="GO:0005524">
    <property type="term" value="F:ATP binding"/>
    <property type="evidence" value="ECO:0007669"/>
    <property type="project" value="UniProtKB-KW"/>
</dbReference>
<evidence type="ECO:0000256" key="1">
    <source>
        <dbReference type="ARBA" id="ARBA00007316"/>
    </source>
</evidence>
<evidence type="ECO:0000256" key="7">
    <source>
        <dbReference type="ARBA" id="ARBA00023137"/>
    </source>
</evidence>
<evidence type="ECO:0000256" key="9">
    <source>
        <dbReference type="SAM" id="Phobius"/>
    </source>
</evidence>
<dbReference type="PANTHER" id="PTHR32309">
    <property type="entry name" value="TYROSINE-PROTEIN KINASE"/>
    <property type="match status" value="1"/>
</dbReference>
<organism evidence="12 13">
    <name type="scientific">Igneacidithiobacillus copahuensis</name>
    <dbReference type="NCBI Taxonomy" id="2724909"/>
    <lineage>
        <taxon>Bacteria</taxon>
        <taxon>Pseudomonadati</taxon>
        <taxon>Pseudomonadota</taxon>
        <taxon>Acidithiobacillia</taxon>
        <taxon>Acidithiobacillales</taxon>
        <taxon>Acidithiobacillaceae</taxon>
        <taxon>Igneacidithiobacillus</taxon>
    </lineage>
</organism>
<dbReference type="Proteomes" id="UP001197378">
    <property type="component" value="Unassembled WGS sequence"/>
</dbReference>
<dbReference type="InterPro" id="IPR025669">
    <property type="entry name" value="AAA_dom"/>
</dbReference>
<dbReference type="EMBL" id="JAAXYO010000090">
    <property type="protein sequence ID" value="MBU2788018.1"/>
    <property type="molecule type" value="Genomic_DNA"/>
</dbReference>
<name>A0AAE2YQC4_9PROT</name>
<evidence type="ECO:0000313" key="12">
    <source>
        <dbReference type="EMBL" id="MBU2788018.1"/>
    </source>
</evidence>
<feature type="domain" description="AAA" evidence="10">
    <location>
        <begin position="610"/>
        <end position="728"/>
    </location>
</feature>
<evidence type="ECO:0000256" key="5">
    <source>
        <dbReference type="ARBA" id="ARBA00022777"/>
    </source>
</evidence>
<comment type="similarity">
    <text evidence="1">Belongs to the CpsD/CapB family.</text>
</comment>
<evidence type="ECO:0000313" key="13">
    <source>
        <dbReference type="Proteomes" id="UP001197378"/>
    </source>
</evidence>
<keyword evidence="9" id="KW-0812">Transmembrane</keyword>
<dbReference type="Pfam" id="PF13614">
    <property type="entry name" value="AAA_31"/>
    <property type="match status" value="1"/>
</dbReference>
<dbReference type="InterPro" id="IPR005702">
    <property type="entry name" value="Wzc-like_C"/>
</dbReference>
<keyword evidence="5" id="KW-0418">Kinase</keyword>
<keyword evidence="13" id="KW-1185">Reference proteome</keyword>
<dbReference type="Gene3D" id="3.40.50.300">
    <property type="entry name" value="P-loop containing nucleotide triphosphate hydrolases"/>
    <property type="match status" value="1"/>
</dbReference>
<reference evidence="12" key="1">
    <citation type="journal article" date="2021" name="ISME J.">
        <title>Genomic evolution of the class Acidithiobacillia: deep-branching Proteobacteria living in extreme acidic conditions.</title>
        <authorList>
            <person name="Moya-Beltran A."/>
            <person name="Beard S."/>
            <person name="Rojas-Villalobos C."/>
            <person name="Issotta F."/>
            <person name="Gallardo Y."/>
            <person name="Ulloa R."/>
            <person name="Giaveno A."/>
            <person name="Degli Esposti M."/>
            <person name="Johnson D.B."/>
            <person name="Quatrini R."/>
        </authorList>
    </citation>
    <scope>NUCLEOTIDE SEQUENCE</scope>
    <source>
        <strain evidence="12">VAN18-1</strain>
    </source>
</reference>
<dbReference type="Pfam" id="PF13807">
    <property type="entry name" value="GNVR"/>
    <property type="match status" value="1"/>
</dbReference>
<evidence type="ECO:0000256" key="6">
    <source>
        <dbReference type="ARBA" id="ARBA00022840"/>
    </source>
</evidence>